<evidence type="ECO:0000313" key="1">
    <source>
        <dbReference type="EMBL" id="RBN50991.1"/>
    </source>
</evidence>
<name>A0A366B285_9FLAO</name>
<comment type="caution">
    <text evidence="1">The sequence shown here is derived from an EMBL/GenBank/DDBJ whole genome shotgun (WGS) entry which is preliminary data.</text>
</comment>
<protein>
    <submittedName>
        <fullName evidence="1">Uncharacterized protein</fullName>
    </submittedName>
</protein>
<evidence type="ECO:0000313" key="2">
    <source>
        <dbReference type="Proteomes" id="UP000253676"/>
    </source>
</evidence>
<organism evidence="1 2">
    <name type="scientific">Flavobacterium psychrolimnae</name>
    <dbReference type="NCBI Taxonomy" id="249351"/>
    <lineage>
        <taxon>Bacteria</taxon>
        <taxon>Pseudomonadati</taxon>
        <taxon>Bacteroidota</taxon>
        <taxon>Flavobacteriia</taxon>
        <taxon>Flavobacteriales</taxon>
        <taxon>Flavobacteriaceae</taxon>
        <taxon>Flavobacterium</taxon>
    </lineage>
</organism>
<dbReference type="EMBL" id="QNUX01000003">
    <property type="protein sequence ID" value="RBN50991.1"/>
    <property type="molecule type" value="Genomic_DNA"/>
</dbReference>
<dbReference type="AlphaFoldDB" id="A0A366B285"/>
<accession>A0A366B285</accession>
<sequence length="62" mass="7181">MKNQLVEKTIVLFVGTSYELITIYECNSDYFYWKDFGFGFVHLKNSAIFAPETMKMARSSIG</sequence>
<keyword evidence="2" id="KW-1185">Reference proteome</keyword>
<proteinExistence type="predicted"/>
<gene>
    <name evidence="1" type="ORF">DR980_03955</name>
</gene>
<reference evidence="1 2" key="1">
    <citation type="submission" date="2018-07" db="EMBL/GenBank/DDBJ databases">
        <title>Complete genome sequence of Flavobacterium psychrolimnae LMG 22018.</title>
        <authorList>
            <person name="Kim D.-U."/>
        </authorList>
    </citation>
    <scope>NUCLEOTIDE SEQUENCE [LARGE SCALE GENOMIC DNA]</scope>
    <source>
        <strain evidence="1 2">LMG 22018</strain>
    </source>
</reference>
<dbReference type="Proteomes" id="UP000253676">
    <property type="component" value="Unassembled WGS sequence"/>
</dbReference>